<proteinExistence type="predicted"/>
<reference evidence="1 2" key="1">
    <citation type="submission" date="2021-06" db="EMBL/GenBank/DDBJ databases">
        <authorList>
            <person name="Kallberg Y."/>
            <person name="Tangrot J."/>
            <person name="Rosling A."/>
        </authorList>
    </citation>
    <scope>NUCLEOTIDE SEQUENCE [LARGE SCALE GENOMIC DNA]</scope>
    <source>
        <strain evidence="1 2">120-4 pot B 10/14</strain>
    </source>
</reference>
<organism evidence="1 2">
    <name type="scientific">Gigaspora margarita</name>
    <dbReference type="NCBI Taxonomy" id="4874"/>
    <lineage>
        <taxon>Eukaryota</taxon>
        <taxon>Fungi</taxon>
        <taxon>Fungi incertae sedis</taxon>
        <taxon>Mucoromycota</taxon>
        <taxon>Glomeromycotina</taxon>
        <taxon>Glomeromycetes</taxon>
        <taxon>Diversisporales</taxon>
        <taxon>Gigasporaceae</taxon>
        <taxon>Gigaspora</taxon>
    </lineage>
</organism>
<dbReference type="Proteomes" id="UP000789901">
    <property type="component" value="Unassembled WGS sequence"/>
</dbReference>
<evidence type="ECO:0000313" key="2">
    <source>
        <dbReference type="Proteomes" id="UP000789901"/>
    </source>
</evidence>
<comment type="caution">
    <text evidence="1">The sequence shown here is derived from an EMBL/GenBank/DDBJ whole genome shotgun (WGS) entry which is preliminary data.</text>
</comment>
<sequence>TKRRHDYPMIFFGADKVLTICKENDPWERFRSTISDNSIEETYLSSSNSQNIELIENNNINNDIEVKLTHYKKIFDSALMLYRQEKDNPHFVKNFDTLLKPVVKAIEECESRLNARTQQRTWKSKNDLAFWLR</sequence>
<dbReference type="EMBL" id="CAJVQB010052192">
    <property type="protein sequence ID" value="CAG8835798.1"/>
    <property type="molecule type" value="Genomic_DNA"/>
</dbReference>
<keyword evidence="2" id="KW-1185">Reference proteome</keyword>
<gene>
    <name evidence="1" type="ORF">GMARGA_LOCUS32743</name>
</gene>
<protein>
    <submittedName>
        <fullName evidence="1">32999_t:CDS:1</fullName>
    </submittedName>
</protein>
<accession>A0ABN7WMJ5</accession>
<feature type="non-terminal residue" evidence="1">
    <location>
        <position position="1"/>
    </location>
</feature>
<name>A0ABN7WMJ5_GIGMA</name>
<evidence type="ECO:0000313" key="1">
    <source>
        <dbReference type="EMBL" id="CAG8835798.1"/>
    </source>
</evidence>